<reference evidence="3 4" key="1">
    <citation type="submission" date="2015-03" db="EMBL/GenBank/DDBJ databases">
        <authorList>
            <person name="Hassan Y.I."/>
            <person name="Lepp D."/>
            <person name="Zhou T."/>
        </authorList>
    </citation>
    <scope>NUCLEOTIDE SEQUENCE [LARGE SCALE GENOMIC DNA]</scope>
    <source>
        <strain evidence="3 4">GH2-10</strain>
    </source>
</reference>
<organism evidence="3 4">
    <name type="scientific">Devosia soli</name>
    <dbReference type="NCBI Taxonomy" id="361041"/>
    <lineage>
        <taxon>Bacteria</taxon>
        <taxon>Pseudomonadati</taxon>
        <taxon>Pseudomonadota</taxon>
        <taxon>Alphaproteobacteria</taxon>
        <taxon>Hyphomicrobiales</taxon>
        <taxon>Devosiaceae</taxon>
        <taxon>Devosia</taxon>
    </lineage>
</organism>
<evidence type="ECO:0000313" key="3">
    <source>
        <dbReference type="EMBL" id="KKB76632.1"/>
    </source>
</evidence>
<keyword evidence="1" id="KW-1133">Transmembrane helix</keyword>
<feature type="domain" description="Putative Flp pilus-assembly TadG-like N-terminal" evidence="2">
    <location>
        <begin position="20"/>
        <end position="63"/>
    </location>
</feature>
<accession>A0A0F5L4T8</accession>
<keyword evidence="1" id="KW-0812">Transmembrane</keyword>
<evidence type="ECO:0000256" key="1">
    <source>
        <dbReference type="SAM" id="Phobius"/>
    </source>
</evidence>
<gene>
    <name evidence="3" type="ORF">VW35_17865</name>
</gene>
<evidence type="ECO:0000259" key="2">
    <source>
        <dbReference type="Pfam" id="PF13400"/>
    </source>
</evidence>
<dbReference type="AlphaFoldDB" id="A0A0F5L4T8"/>
<dbReference type="Proteomes" id="UP000033514">
    <property type="component" value="Unassembled WGS sequence"/>
</dbReference>
<protein>
    <recommendedName>
        <fullName evidence="2">Putative Flp pilus-assembly TadG-like N-terminal domain-containing protein</fullName>
    </recommendedName>
</protein>
<dbReference type="STRING" id="361041.VW35_17865"/>
<dbReference type="InterPro" id="IPR036465">
    <property type="entry name" value="vWFA_dom_sf"/>
</dbReference>
<feature type="transmembrane region" description="Helical" evidence="1">
    <location>
        <begin position="21"/>
        <end position="45"/>
    </location>
</feature>
<dbReference type="InterPro" id="IPR028087">
    <property type="entry name" value="Tad_N"/>
</dbReference>
<dbReference type="OrthoDB" id="7522752at2"/>
<evidence type="ECO:0000313" key="4">
    <source>
        <dbReference type="Proteomes" id="UP000033514"/>
    </source>
</evidence>
<keyword evidence="1" id="KW-0472">Membrane</keyword>
<keyword evidence="4" id="KW-1185">Reference proteome</keyword>
<dbReference type="Pfam" id="PF13400">
    <property type="entry name" value="Tad"/>
    <property type="match status" value="1"/>
</dbReference>
<dbReference type="SUPFAM" id="SSF53300">
    <property type="entry name" value="vWA-like"/>
    <property type="match status" value="1"/>
</dbReference>
<dbReference type="Gene3D" id="3.40.50.410">
    <property type="entry name" value="von Willebrand factor, type A domain"/>
    <property type="match status" value="2"/>
</dbReference>
<dbReference type="RefSeq" id="WP_046144419.1">
    <property type="nucleotide sequence ID" value="NZ_LAJG01000042.1"/>
</dbReference>
<dbReference type="EMBL" id="LAJG01000042">
    <property type="protein sequence ID" value="KKB76632.1"/>
    <property type="molecule type" value="Genomic_DNA"/>
</dbReference>
<proteinExistence type="predicted"/>
<dbReference type="PATRIC" id="fig|361041.3.peg.2981"/>
<comment type="caution">
    <text evidence="3">The sequence shown here is derived from an EMBL/GenBank/DDBJ whole genome shotgun (WGS) entry which is preliminary data.</text>
</comment>
<name>A0A0F5L4T8_9HYPH</name>
<sequence length="684" mass="73090">MTSKTTTGRLLRRFLRDDRGAFALMFGVMAIVLIALGGAVVDYVAMEQGRNRAQVALDAAALALQPKIFESNFSESEVQNLAQAFLSERMGNDKLGAKIIATKGNPNDGSLYFEAHIDVPTSFVSLVGVNTLSANVESKATREKLALEVVMVLDNSGSMASESRMTNLVDAAKCATYILMYSEVQDKPGNSNTCIPTASAELVKNVRVGIVPFTMFVNVGANNANATWMDKTGASSTHFDNFDNDDDESRLVLSSGSYTFPTRQSLFAATGQAWRGCVDARPHTKSGTLSTEYLDTDDTTPTSGDTLFVPQFAPDLPSGTGGNNYINNTTAIVSSSYLNNIGWTTANADSPAICDRPAQGATKCTIEEQRTKSNGNWGNPYLTKGVVDTASPINFVSNALYNKAFYGALPPSCACRNPTYGSWESVNGSTSQQKRTGTCASFVPFGLSTRELQERVCKYQQTIGSQGFSSGPNADCTRTSILPLTSDIKKVIDTIESMVAEGGTNIHEGTVWGYRVLTPGSPFTEGGSSTDKSISKVLIIMTDGENTDYNLSNYCNSAMRDLNGKCYNTAYGFPYNSQNTSSGSTSSGNINRLGPMGTSNANLVTQMNERTAQTCANAKAAGIRVYTIGLATDKVSQSSQSVVEAMLSDCASNAGNARLPKKSSELRDVFESIANELSALRLAI</sequence>